<comment type="caution">
    <text evidence="2">The sequence shown here is derived from an EMBL/GenBank/DDBJ whole genome shotgun (WGS) entry which is preliminary data.</text>
</comment>
<evidence type="ECO:0000313" key="3">
    <source>
        <dbReference type="Proteomes" id="UP000023351"/>
    </source>
</evidence>
<dbReference type="PATRIC" id="fig|1299321.3.peg.2877"/>
<dbReference type="Proteomes" id="UP000023351">
    <property type="component" value="Unassembled WGS sequence"/>
</dbReference>
<name>X8DPH3_9MYCO</name>
<sequence length="170" mass="17732">MTGMGRITAALLATASTATLTLALAPAAEAAPHQVKYVISSDRDFLSQTLVLQNEPPSKSAYDTESSKYLVRNSTRIAPDAPFVVETTLNDPTQWAYVSASAAAKAVTGAPSSTARCTWTVRWPRRRMAKLPSPAHCGSGNSLALGGENSYAPAILTTEGVTAHLGATIG</sequence>
<feature type="chain" id="PRO_5004983313" evidence="1">
    <location>
        <begin position="31"/>
        <end position="170"/>
    </location>
</feature>
<gene>
    <name evidence="2" type="ORF">I540_2964</name>
</gene>
<keyword evidence="1" id="KW-0732">Signal</keyword>
<accession>X8DPH3</accession>
<evidence type="ECO:0000256" key="1">
    <source>
        <dbReference type="SAM" id="SignalP"/>
    </source>
</evidence>
<organism evidence="2 3">
    <name type="scientific">Mycobacteroides abscessus subsp. bolletii 1513</name>
    <dbReference type="NCBI Taxonomy" id="1299321"/>
    <lineage>
        <taxon>Bacteria</taxon>
        <taxon>Bacillati</taxon>
        <taxon>Actinomycetota</taxon>
        <taxon>Actinomycetes</taxon>
        <taxon>Mycobacteriales</taxon>
        <taxon>Mycobacteriaceae</taxon>
        <taxon>Mycobacteroides</taxon>
        <taxon>Mycobacteroides abscessus</taxon>
    </lineage>
</organism>
<dbReference type="EMBL" id="JAOJ01000002">
    <property type="protein sequence ID" value="EUA70532.1"/>
    <property type="molecule type" value="Genomic_DNA"/>
</dbReference>
<evidence type="ECO:0000313" key="2">
    <source>
        <dbReference type="EMBL" id="EUA70532.1"/>
    </source>
</evidence>
<protein>
    <submittedName>
        <fullName evidence="2">Uncharacterized protein</fullName>
    </submittedName>
</protein>
<proteinExistence type="predicted"/>
<reference evidence="2 3" key="1">
    <citation type="submission" date="2013-12" db="EMBL/GenBank/DDBJ databases">
        <authorList>
            <person name="Zelazny A."/>
            <person name="Olivier K."/>
            <person name="Holland S."/>
            <person name="Lenaerts A."/>
            <person name="Ordway D."/>
            <person name="DeGroote M.A."/>
            <person name="Parker T."/>
            <person name="Sizemore C."/>
            <person name="Tallon L.J."/>
            <person name="Sadzewicz L.K."/>
            <person name="Sengamalay N."/>
            <person name="Fraser C.M."/>
            <person name="Hine E."/>
            <person name="Shefchek K.A."/>
            <person name="Das S.P."/>
            <person name="Tettelin H."/>
        </authorList>
    </citation>
    <scope>NUCLEOTIDE SEQUENCE [LARGE SCALE GENOMIC DNA]</scope>
    <source>
        <strain evidence="2 3">1513</strain>
    </source>
</reference>
<dbReference type="AlphaFoldDB" id="X8DPH3"/>
<feature type="signal peptide" evidence="1">
    <location>
        <begin position="1"/>
        <end position="30"/>
    </location>
</feature>